<dbReference type="AlphaFoldDB" id="A0AAE1PHR8"/>
<sequence length="101" mass="10896">MGILSNPHPLPSTHLLPASTPYLTPSFTIHPLHACPHPVPYPTHLSPPLPVCPHPITFPTHSLPLCTHHPVPSTPIFSPSTHCLSAPTTQSLPTKPWPDLP</sequence>
<gene>
    <name evidence="1" type="ORF">Pmani_020412</name>
</gene>
<comment type="caution">
    <text evidence="1">The sequence shown here is derived from an EMBL/GenBank/DDBJ whole genome shotgun (WGS) entry which is preliminary data.</text>
</comment>
<evidence type="ECO:0000313" key="1">
    <source>
        <dbReference type="EMBL" id="KAK4307856.1"/>
    </source>
</evidence>
<keyword evidence="2" id="KW-1185">Reference proteome</keyword>
<accession>A0AAE1PHR8</accession>
<dbReference type="EMBL" id="JAWZYT010001961">
    <property type="protein sequence ID" value="KAK4307856.1"/>
    <property type="molecule type" value="Genomic_DNA"/>
</dbReference>
<name>A0AAE1PHR8_9EUCA</name>
<dbReference type="Proteomes" id="UP001292094">
    <property type="component" value="Unassembled WGS sequence"/>
</dbReference>
<evidence type="ECO:0000313" key="2">
    <source>
        <dbReference type="Proteomes" id="UP001292094"/>
    </source>
</evidence>
<protein>
    <submittedName>
        <fullName evidence="1">Uncharacterized protein</fullName>
    </submittedName>
</protein>
<organism evidence="1 2">
    <name type="scientific">Petrolisthes manimaculis</name>
    <dbReference type="NCBI Taxonomy" id="1843537"/>
    <lineage>
        <taxon>Eukaryota</taxon>
        <taxon>Metazoa</taxon>
        <taxon>Ecdysozoa</taxon>
        <taxon>Arthropoda</taxon>
        <taxon>Crustacea</taxon>
        <taxon>Multicrustacea</taxon>
        <taxon>Malacostraca</taxon>
        <taxon>Eumalacostraca</taxon>
        <taxon>Eucarida</taxon>
        <taxon>Decapoda</taxon>
        <taxon>Pleocyemata</taxon>
        <taxon>Anomura</taxon>
        <taxon>Galatheoidea</taxon>
        <taxon>Porcellanidae</taxon>
        <taxon>Petrolisthes</taxon>
    </lineage>
</organism>
<reference evidence="1" key="1">
    <citation type="submission" date="2023-11" db="EMBL/GenBank/DDBJ databases">
        <title>Genome assemblies of two species of porcelain crab, Petrolisthes cinctipes and Petrolisthes manimaculis (Anomura: Porcellanidae).</title>
        <authorList>
            <person name="Angst P."/>
        </authorList>
    </citation>
    <scope>NUCLEOTIDE SEQUENCE</scope>
    <source>
        <strain evidence="1">PB745_02</strain>
        <tissue evidence="1">Gill</tissue>
    </source>
</reference>
<proteinExistence type="predicted"/>